<dbReference type="EMBL" id="MN740331">
    <property type="protein sequence ID" value="QHU00947.1"/>
    <property type="molecule type" value="Genomic_DNA"/>
</dbReference>
<proteinExistence type="predicted"/>
<reference evidence="1" key="1">
    <citation type="journal article" date="2020" name="Nature">
        <title>Giant virus diversity and host interactions through global metagenomics.</title>
        <authorList>
            <person name="Schulz F."/>
            <person name="Roux S."/>
            <person name="Paez-Espino D."/>
            <person name="Jungbluth S."/>
            <person name="Walsh D.A."/>
            <person name="Denef V.J."/>
            <person name="McMahon K.D."/>
            <person name="Konstantinidis K.T."/>
            <person name="Eloe-Fadrosh E.A."/>
            <person name="Kyrpides N.C."/>
            <person name="Woyke T."/>
        </authorList>
    </citation>
    <scope>NUCLEOTIDE SEQUENCE</scope>
    <source>
        <strain evidence="1">GVMAG-M-3300025860-20</strain>
    </source>
</reference>
<name>A0A6C0J8U5_9ZZZZ</name>
<accession>A0A6C0J8U5</accession>
<protein>
    <submittedName>
        <fullName evidence="1">Uncharacterized protein</fullName>
    </submittedName>
</protein>
<evidence type="ECO:0000313" key="1">
    <source>
        <dbReference type="EMBL" id="QHU00947.1"/>
    </source>
</evidence>
<organism evidence="1">
    <name type="scientific">viral metagenome</name>
    <dbReference type="NCBI Taxonomy" id="1070528"/>
    <lineage>
        <taxon>unclassified sequences</taxon>
        <taxon>metagenomes</taxon>
        <taxon>organismal metagenomes</taxon>
    </lineage>
</organism>
<dbReference type="AlphaFoldDB" id="A0A6C0J8U5"/>
<sequence>MSEITQIESPSTFDEQKHTELYEQLHTIFPNCPFDVCCIDDITELDNPFTSEKTIIIKDDRANEYNYYYSNFSKDELSQFVDYLVIKQKNNMPITLRQIITEMSNSEHYNNDVVKEDNHSFLESFEKTTDIEYTMFFGS</sequence>